<evidence type="ECO:0000256" key="3">
    <source>
        <dbReference type="SAM" id="SignalP"/>
    </source>
</evidence>
<evidence type="ECO:0000259" key="4">
    <source>
        <dbReference type="Pfam" id="PF00127"/>
    </source>
</evidence>
<dbReference type="Pfam" id="PF00127">
    <property type="entry name" value="Copper-bind"/>
    <property type="match status" value="1"/>
</dbReference>
<dbReference type="InterPro" id="IPR008972">
    <property type="entry name" value="Cupredoxin"/>
</dbReference>
<feature type="signal peptide" evidence="3">
    <location>
        <begin position="1"/>
        <end position="33"/>
    </location>
</feature>
<dbReference type="SUPFAM" id="SSF49503">
    <property type="entry name" value="Cupredoxins"/>
    <property type="match status" value="1"/>
</dbReference>
<sequence length="219" mass="24638">MAIKISFNSGRIKFLIHLSVFISALCFVMNTDAGEKKTGEIHGTVVAKKAKYRKHAIAYIEKTSETYDTPVEHAVMDQKNITFIPHVLPLLKGTTVDFLNSDDVRHNIYSSDDVADNMNLGSWFKGETRSFTFNKTGVATMRCNVHSDMLAYIVVLQNPYFSRVDDEGFFTINNVPEGKYTLKLWTAPKRVLWGKYPEAKDISIEVTAGGITKVAFTIE</sequence>
<dbReference type="KEGG" id="kst:KSMBR1_2931"/>
<dbReference type="AlphaFoldDB" id="Q1PXH4"/>
<gene>
    <name evidence="7" type="ORF">KsCSTR_42090</name>
    <name evidence="8" type="ORF">KSMBR1_2931</name>
    <name evidence="6" type="ORF">kustc1182</name>
</gene>
<evidence type="ECO:0000256" key="1">
    <source>
        <dbReference type="ARBA" id="ARBA00022723"/>
    </source>
</evidence>
<reference evidence="6" key="2">
    <citation type="submission" date="2006-01" db="EMBL/GenBank/DDBJ databases">
        <authorList>
            <person name="Genoscope"/>
        </authorList>
    </citation>
    <scope>NUCLEOTIDE SEQUENCE</scope>
</reference>
<evidence type="ECO:0000259" key="5">
    <source>
        <dbReference type="Pfam" id="PF14686"/>
    </source>
</evidence>
<dbReference type="EMBL" id="LT934425">
    <property type="protein sequence ID" value="SOH05412.1"/>
    <property type="molecule type" value="Genomic_DNA"/>
</dbReference>
<feature type="domain" description="Rhamnogalacturonan lyase" evidence="5">
    <location>
        <begin position="160"/>
        <end position="212"/>
    </location>
</feature>
<dbReference type="InterPro" id="IPR000923">
    <property type="entry name" value="BlueCu_1"/>
</dbReference>
<dbReference type="Proteomes" id="UP000221734">
    <property type="component" value="Chromosome Kuenenia_stuttgartiensis_MBR1"/>
</dbReference>
<dbReference type="GO" id="GO:0005507">
    <property type="term" value="F:copper ion binding"/>
    <property type="evidence" value="ECO:0007669"/>
    <property type="project" value="InterPro"/>
</dbReference>
<evidence type="ECO:0000313" key="10">
    <source>
        <dbReference type="Proteomes" id="UP000501926"/>
    </source>
</evidence>
<proteinExistence type="predicted"/>
<protein>
    <submittedName>
        <fullName evidence="7">Exported protein</fullName>
    </submittedName>
</protein>
<evidence type="ECO:0000256" key="2">
    <source>
        <dbReference type="ARBA" id="ARBA00023008"/>
    </source>
</evidence>
<reference evidence="9" key="4">
    <citation type="submission" date="2017-10" db="EMBL/GenBank/DDBJ databases">
        <authorList>
            <person name="Frank J."/>
        </authorList>
    </citation>
    <scope>NUCLEOTIDE SEQUENCE [LARGE SCALE GENOMIC DNA]</scope>
</reference>
<dbReference type="GO" id="GO:0009055">
    <property type="term" value="F:electron transfer activity"/>
    <property type="evidence" value="ECO:0007669"/>
    <property type="project" value="InterPro"/>
</dbReference>
<keyword evidence="3" id="KW-0732">Signal</keyword>
<evidence type="ECO:0000313" key="6">
    <source>
        <dbReference type="EMBL" id="CAJ71927.1"/>
    </source>
</evidence>
<keyword evidence="9" id="KW-1185">Reference proteome</keyword>
<dbReference type="Gene3D" id="2.60.40.420">
    <property type="entry name" value="Cupredoxins - blue copper proteins"/>
    <property type="match status" value="1"/>
</dbReference>
<dbReference type="OrthoDB" id="9772097at2"/>
<organism evidence="6">
    <name type="scientific">Kuenenia stuttgartiensis</name>
    <dbReference type="NCBI Taxonomy" id="174633"/>
    <lineage>
        <taxon>Bacteria</taxon>
        <taxon>Pseudomonadati</taxon>
        <taxon>Planctomycetota</taxon>
        <taxon>Candidatus Brocadiia</taxon>
        <taxon>Candidatus Brocadiales</taxon>
        <taxon>Candidatus Brocadiaceae</taxon>
        <taxon>Candidatus Kuenenia</taxon>
    </lineage>
</organism>
<feature type="chain" id="PRO_5015097121" evidence="3">
    <location>
        <begin position="34"/>
        <end position="219"/>
    </location>
</feature>
<evidence type="ECO:0000313" key="7">
    <source>
        <dbReference type="EMBL" id="QII13588.1"/>
    </source>
</evidence>
<reference evidence="6" key="1">
    <citation type="journal article" date="2006" name="Nature">
        <title>Deciphering the evolution and metabolism of an anammox bacterium from a community genome.</title>
        <authorList>
            <person name="Strous M."/>
            <person name="Pelletier E."/>
            <person name="Mangenot S."/>
            <person name="Rattei T."/>
            <person name="Lehner A."/>
            <person name="Taylor M.W."/>
            <person name="Horn M."/>
            <person name="Daims H."/>
            <person name="Bartol-Mavel D."/>
            <person name="Wincker P."/>
            <person name="Barbe V."/>
            <person name="Fonknechten N."/>
            <person name="Vallenet D."/>
            <person name="Segurens B."/>
            <person name="Schenowitz-Truong C."/>
            <person name="Medigue C."/>
            <person name="Collingro A."/>
            <person name="Snel B."/>
            <person name="Dutilh B.E."/>
            <person name="OpDenCamp H.J.M."/>
            <person name="vanDerDrift C."/>
            <person name="Cirpus I."/>
            <person name="vanDePas-Schoonen K.T."/>
            <person name="Harhangi H.R."/>
            <person name="vanNiftrik L."/>
            <person name="Schmid M."/>
            <person name="Keltjens J."/>
            <person name="vanDeVossenberg J."/>
            <person name="Kartal B."/>
            <person name="Meier H."/>
            <person name="Frishman D."/>
            <person name="Huynen M.A."/>
            <person name="Mewes H."/>
            <person name="Weissenbach J."/>
            <person name="Jetten M.S.M."/>
            <person name="Wagner M."/>
            <person name="LePaslier D."/>
        </authorList>
    </citation>
    <scope>NUCLEOTIDE SEQUENCE</scope>
</reference>
<reference evidence="8" key="3">
    <citation type="submission" date="2017-10" db="EMBL/GenBank/DDBJ databases">
        <authorList>
            <person name="Banno H."/>
            <person name="Chua N.-H."/>
        </authorList>
    </citation>
    <scope>NUCLEOTIDE SEQUENCE [LARGE SCALE GENOMIC DNA]</scope>
    <source>
        <strain evidence="8">Kuenenia_mbr1_ru-nijmegen</strain>
    </source>
</reference>
<feature type="domain" description="Blue (type 1) copper" evidence="4">
    <location>
        <begin position="76"/>
        <end position="154"/>
    </location>
</feature>
<dbReference type="Proteomes" id="UP000501926">
    <property type="component" value="Chromosome"/>
</dbReference>
<keyword evidence="2" id="KW-0186">Copper</keyword>
<evidence type="ECO:0000313" key="8">
    <source>
        <dbReference type="EMBL" id="SOH05412.1"/>
    </source>
</evidence>
<dbReference type="EMBL" id="CP049055">
    <property type="protein sequence ID" value="QII13588.1"/>
    <property type="molecule type" value="Genomic_DNA"/>
</dbReference>
<reference evidence="7 10" key="5">
    <citation type="submission" date="2020-02" db="EMBL/GenBank/DDBJ databases">
        <title>Newly sequenced genome of strain CSTR1 showed variability in Candidatus Kuenenia stuttgartiensis genomes.</title>
        <authorList>
            <person name="Ding C."/>
            <person name="Adrian L."/>
        </authorList>
    </citation>
    <scope>NUCLEOTIDE SEQUENCE [LARGE SCALE GENOMIC DNA]</scope>
    <source>
        <strain evidence="7 10">CSTR1</strain>
    </source>
</reference>
<evidence type="ECO:0000313" key="9">
    <source>
        <dbReference type="Proteomes" id="UP000221734"/>
    </source>
</evidence>
<name>Q1PXH4_KUEST</name>
<keyword evidence="1" id="KW-0479">Metal-binding</keyword>
<dbReference type="Pfam" id="PF14686">
    <property type="entry name" value="fn3_3"/>
    <property type="match status" value="1"/>
</dbReference>
<dbReference type="RefSeq" id="WP_099325996.1">
    <property type="nucleotide sequence ID" value="NZ_CP049055.1"/>
</dbReference>
<dbReference type="EMBL" id="CT573073">
    <property type="protein sequence ID" value="CAJ71927.1"/>
    <property type="molecule type" value="Genomic_DNA"/>
</dbReference>
<accession>Q1PXH4</accession>
<dbReference type="InterPro" id="IPR029413">
    <property type="entry name" value="RG-lyase_II"/>
</dbReference>